<reference evidence="1" key="1">
    <citation type="journal article" date="2022" name="bioRxiv">
        <title>Sequencing and chromosome-scale assembly of the giantPleurodeles waltlgenome.</title>
        <authorList>
            <person name="Brown T."/>
            <person name="Elewa A."/>
            <person name="Iarovenko S."/>
            <person name="Subramanian E."/>
            <person name="Araus A.J."/>
            <person name="Petzold A."/>
            <person name="Susuki M."/>
            <person name="Suzuki K.-i.T."/>
            <person name="Hayashi T."/>
            <person name="Toyoda A."/>
            <person name="Oliveira C."/>
            <person name="Osipova E."/>
            <person name="Leigh N.D."/>
            <person name="Simon A."/>
            <person name="Yun M.H."/>
        </authorList>
    </citation>
    <scope>NUCLEOTIDE SEQUENCE</scope>
    <source>
        <strain evidence="1">20211129_DDA</strain>
        <tissue evidence="1">Liver</tissue>
    </source>
</reference>
<organism evidence="1 2">
    <name type="scientific">Pleurodeles waltl</name>
    <name type="common">Iberian ribbed newt</name>
    <dbReference type="NCBI Taxonomy" id="8319"/>
    <lineage>
        <taxon>Eukaryota</taxon>
        <taxon>Metazoa</taxon>
        <taxon>Chordata</taxon>
        <taxon>Craniata</taxon>
        <taxon>Vertebrata</taxon>
        <taxon>Euteleostomi</taxon>
        <taxon>Amphibia</taxon>
        <taxon>Batrachia</taxon>
        <taxon>Caudata</taxon>
        <taxon>Salamandroidea</taxon>
        <taxon>Salamandridae</taxon>
        <taxon>Pleurodelinae</taxon>
        <taxon>Pleurodeles</taxon>
    </lineage>
</organism>
<evidence type="ECO:0000313" key="1">
    <source>
        <dbReference type="EMBL" id="KAJ1148322.1"/>
    </source>
</evidence>
<keyword evidence="2" id="KW-1185">Reference proteome</keyword>
<dbReference type="AlphaFoldDB" id="A0AAV7R9F6"/>
<accession>A0AAV7R9F6</accession>
<comment type="caution">
    <text evidence="1">The sequence shown here is derived from an EMBL/GenBank/DDBJ whole genome shotgun (WGS) entry which is preliminary data.</text>
</comment>
<name>A0AAV7R9F6_PLEWA</name>
<protein>
    <submittedName>
        <fullName evidence="1">Uncharacterized protein</fullName>
    </submittedName>
</protein>
<sequence>MAEAAPQSPGVRQATNINTHVADTLWRLTAPHLSVPEFHPGTLLHIVAPAETLQVQTRKTVIANCLVIAEEQLIA</sequence>
<dbReference type="EMBL" id="JANPWB010000009">
    <property type="protein sequence ID" value="KAJ1148322.1"/>
    <property type="molecule type" value="Genomic_DNA"/>
</dbReference>
<evidence type="ECO:0000313" key="2">
    <source>
        <dbReference type="Proteomes" id="UP001066276"/>
    </source>
</evidence>
<dbReference type="Proteomes" id="UP001066276">
    <property type="component" value="Chromosome 5"/>
</dbReference>
<proteinExistence type="predicted"/>
<gene>
    <name evidence="1" type="ORF">NDU88_001159</name>
</gene>